<proteinExistence type="predicted"/>
<evidence type="ECO:0000256" key="1">
    <source>
        <dbReference type="SAM" id="SignalP"/>
    </source>
</evidence>
<dbReference type="Pfam" id="PF14127">
    <property type="entry name" value="DUF4294"/>
    <property type="match status" value="1"/>
</dbReference>
<protein>
    <submittedName>
        <fullName evidence="2">DUF4294 domain-containing protein</fullName>
    </submittedName>
</protein>
<dbReference type="InterPro" id="IPR025636">
    <property type="entry name" value="DUF4294"/>
</dbReference>
<gene>
    <name evidence="2" type="ORF">CLI86_00025</name>
    <name evidence="3" type="ORF">TFUB20_01610</name>
</gene>
<feature type="signal peptide" evidence="1">
    <location>
        <begin position="1"/>
        <end position="23"/>
    </location>
</feature>
<feature type="chain" id="PRO_5014267193" evidence="1">
    <location>
        <begin position="24"/>
        <end position="204"/>
    </location>
</feature>
<accession>A0A1D3UPM8</accession>
<dbReference type="RefSeq" id="WP_014225215.1">
    <property type="nucleotide sequence ID" value="NZ_CAJPTF010000020.1"/>
</dbReference>
<evidence type="ECO:0000313" key="2">
    <source>
        <dbReference type="EMBL" id="PDP45202.1"/>
    </source>
</evidence>
<evidence type="ECO:0000313" key="4">
    <source>
        <dbReference type="Proteomes" id="UP000182057"/>
    </source>
</evidence>
<evidence type="ECO:0000313" key="5">
    <source>
        <dbReference type="Proteomes" id="UP000219259"/>
    </source>
</evidence>
<dbReference type="Proteomes" id="UP000219259">
    <property type="component" value="Unassembled WGS sequence"/>
</dbReference>
<dbReference type="AlphaFoldDB" id="A0A1D3UPM8"/>
<dbReference type="EMBL" id="NSLJ01000001">
    <property type="protein sequence ID" value="PDP45202.1"/>
    <property type="molecule type" value="Genomic_DNA"/>
</dbReference>
<reference evidence="2 5" key="2">
    <citation type="submission" date="2017-09" db="EMBL/GenBank/DDBJ databases">
        <title>Phase variable restriction modification systems are present in the genome sequences of periodontal pathogens Prevotella intermedia, Tannerella forsythia and Porphyromonas gingivalis.</title>
        <authorList>
            <person name="Haigh R.D."/>
            <person name="Crawford L."/>
            <person name="Ralph J."/>
            <person name="Wanford J."/>
            <person name="Vartoukian S.R."/>
            <person name="Hijazib K."/>
            <person name="Wade W."/>
            <person name="Oggioni M.R."/>
        </authorList>
    </citation>
    <scope>NUCLEOTIDE SEQUENCE [LARGE SCALE GENOMIC DNA]</scope>
    <source>
        <strain evidence="2 5">WW11663</strain>
    </source>
</reference>
<evidence type="ECO:0000313" key="3">
    <source>
        <dbReference type="EMBL" id="SCQ22139.1"/>
    </source>
</evidence>
<organism evidence="3 4">
    <name type="scientific">Tannerella forsythia</name>
    <name type="common">Bacteroides forsythus</name>
    <dbReference type="NCBI Taxonomy" id="28112"/>
    <lineage>
        <taxon>Bacteria</taxon>
        <taxon>Pseudomonadati</taxon>
        <taxon>Bacteroidota</taxon>
        <taxon>Bacteroidia</taxon>
        <taxon>Bacteroidales</taxon>
        <taxon>Tannerellaceae</taxon>
        <taxon>Tannerella</taxon>
    </lineage>
</organism>
<dbReference type="Proteomes" id="UP000182057">
    <property type="component" value="Unassembled WGS sequence"/>
</dbReference>
<dbReference type="EMBL" id="FMMM01000056">
    <property type="protein sequence ID" value="SCQ22139.1"/>
    <property type="molecule type" value="Genomic_DNA"/>
</dbReference>
<keyword evidence="1" id="KW-0732">Signal</keyword>
<name>A0A1D3UPM8_TANFO</name>
<dbReference type="GeneID" id="34759001"/>
<sequence length="204" mass="23472" precursor="true">MKRYGYLIAGLLLWGCVSGFAQAPATSDIRLTVPDGYVRGVLDGKDTIPLVRLPHVYVFPELKFRNEKERQKYNKLVRDVKRTLPYAKLIYETLIETYEYIETLPDEKTKKAHLKRMEKELFNEYKPELKKMSLSQGKLLIRLVDRECNQTSYELAKAFLGGFRAGFWNIFAGMFGASLKSEYDPQGKDAMTERVVLLVECGAI</sequence>
<dbReference type="OMA" id="ETYEYME"/>
<dbReference type="OrthoDB" id="1491885at2"/>
<reference evidence="3 4" key="1">
    <citation type="submission" date="2016-09" db="EMBL/GenBank/DDBJ databases">
        <authorList>
            <person name="Capua I."/>
            <person name="De Benedictis P."/>
            <person name="Joannis T."/>
            <person name="Lombin L.H."/>
            <person name="Cattoli G."/>
        </authorList>
    </citation>
    <scope>NUCLEOTIDE SEQUENCE [LARGE SCALE GENOMIC DNA]</scope>
    <source>
        <strain evidence="3 4">UB20</strain>
    </source>
</reference>